<gene>
    <name evidence="1" type="ORF">DIT68_04040</name>
</gene>
<evidence type="ECO:0008006" key="3">
    <source>
        <dbReference type="Google" id="ProtNLM"/>
    </source>
</evidence>
<protein>
    <recommendedName>
        <fullName evidence="3">Glycosyl hydrolase</fullName>
    </recommendedName>
</protein>
<reference evidence="1 2" key="2">
    <citation type="submission" date="2018-05" db="EMBL/GenBank/DDBJ databases">
        <authorList>
            <person name="Lanie J.A."/>
            <person name="Ng W.-L."/>
            <person name="Kazmierczak K.M."/>
            <person name="Andrzejewski T.M."/>
            <person name="Davidsen T.M."/>
            <person name="Wayne K.J."/>
            <person name="Tettelin H."/>
            <person name="Glass J.I."/>
            <person name="Rusch D."/>
            <person name="Podicherti R."/>
            <person name="Tsui H.-C.T."/>
            <person name="Winkler M.E."/>
        </authorList>
    </citation>
    <scope>NUCLEOTIDE SEQUENCE [LARGE SCALE GENOMIC DNA]</scope>
    <source>
        <strain evidence="1 2">C305</strain>
    </source>
</reference>
<proteinExistence type="predicted"/>
<sequence length="344" mass="40462">MSLTLNKSSEVVQKNALLHYVNKDVLISSRKNILYISEDEGENWQKYLEIPIKFVNNLKVQTKLSRRLFRQYVYHVLIDKNFITVFGFNEIFIFSKTDKLLISRSPIVGSRPLVVTEYNGDFYYGEYTSNIERKEICLFKSTEDKTRFEEFYVFKNIRHIHSVQLDPFTKKLFIATGDNDDECFIGFLEGEKFIPLIQGDQQARGIQLLFTEKHIYYATDAPHERNYIYRIVRANNKIERLQEIGGPVFYGSQVKGMLFFSTVCEPSEVNNQKNVELWGSIDGIQWKCIQVFKKDLYPMKLFQYGQLMFPSGPGSENHLWFTTFATKKDQMIIKYPLKQIKKNL</sequence>
<comment type="caution">
    <text evidence="1">The sequence shown here is derived from an EMBL/GenBank/DDBJ whole genome shotgun (WGS) entry which is preliminary data.</text>
</comment>
<dbReference type="SUPFAM" id="SSF63825">
    <property type="entry name" value="YWTD domain"/>
    <property type="match status" value="1"/>
</dbReference>
<reference evidence="1 2" key="1">
    <citation type="submission" date="2018-05" db="EMBL/GenBank/DDBJ databases">
        <title>Brumimicrobium oceani sp. nov., isolated from coastal sediment.</title>
        <authorList>
            <person name="Kou Y."/>
        </authorList>
    </citation>
    <scope>NUCLEOTIDE SEQUENCE [LARGE SCALE GENOMIC DNA]</scope>
    <source>
        <strain evidence="1 2">C305</strain>
    </source>
</reference>
<dbReference type="EMBL" id="QFRJ01000002">
    <property type="protein sequence ID" value="PWH86418.1"/>
    <property type="molecule type" value="Genomic_DNA"/>
</dbReference>
<evidence type="ECO:0000313" key="1">
    <source>
        <dbReference type="EMBL" id="PWH86418.1"/>
    </source>
</evidence>
<dbReference type="OrthoDB" id="6308355at2"/>
<name>A0A2U2XF41_9FLAO</name>
<evidence type="ECO:0000313" key="2">
    <source>
        <dbReference type="Proteomes" id="UP000245370"/>
    </source>
</evidence>
<keyword evidence="2" id="KW-1185">Reference proteome</keyword>
<dbReference type="Proteomes" id="UP000245370">
    <property type="component" value="Unassembled WGS sequence"/>
</dbReference>
<accession>A0A2U2XF41</accession>
<dbReference type="AlphaFoldDB" id="A0A2U2XF41"/>
<dbReference type="RefSeq" id="WP_109358529.1">
    <property type="nucleotide sequence ID" value="NZ_QFRJ01000002.1"/>
</dbReference>
<organism evidence="1 2">
    <name type="scientific">Brumimicrobium oceani</name>
    <dbReference type="NCBI Taxonomy" id="2100725"/>
    <lineage>
        <taxon>Bacteria</taxon>
        <taxon>Pseudomonadati</taxon>
        <taxon>Bacteroidota</taxon>
        <taxon>Flavobacteriia</taxon>
        <taxon>Flavobacteriales</taxon>
        <taxon>Crocinitomicaceae</taxon>
        <taxon>Brumimicrobium</taxon>
    </lineage>
</organism>